<sequence length="122" mass="14007">MNVEVKRKLVWEKNMSQSNLTFKELMEGLNLSELNEIGLYKTLGNDSSYLYIPYNNNPVDKWLGYMLVHLVDGIAFIPVSEQISPTGCNEFEPSLIHLLTSEIESILLDTLSYLKHTLKQNE</sequence>
<accession>A0A0D7WXV2</accession>
<keyword evidence="2" id="KW-1185">Reference proteome</keyword>
<dbReference type="PATRIC" id="fig|159743.3.peg.4358"/>
<dbReference type="RefSeq" id="WP_044647706.1">
    <property type="nucleotide sequence ID" value="NZ_JTHP01000044.1"/>
</dbReference>
<protein>
    <submittedName>
        <fullName evidence="1">Uncharacterized protein</fullName>
    </submittedName>
</protein>
<name>A0A0D7WXV2_9BACL</name>
<dbReference type="EMBL" id="JTHP01000044">
    <property type="protein sequence ID" value="KJD44000.1"/>
    <property type="molecule type" value="Genomic_DNA"/>
</dbReference>
<evidence type="ECO:0000313" key="2">
    <source>
        <dbReference type="Proteomes" id="UP000032534"/>
    </source>
</evidence>
<organism evidence="1 2">
    <name type="scientific">Paenibacillus terrae</name>
    <dbReference type="NCBI Taxonomy" id="159743"/>
    <lineage>
        <taxon>Bacteria</taxon>
        <taxon>Bacillati</taxon>
        <taxon>Bacillota</taxon>
        <taxon>Bacilli</taxon>
        <taxon>Bacillales</taxon>
        <taxon>Paenibacillaceae</taxon>
        <taxon>Paenibacillus</taxon>
    </lineage>
</organism>
<comment type="caution">
    <text evidence="1">The sequence shown here is derived from an EMBL/GenBank/DDBJ whole genome shotgun (WGS) entry which is preliminary data.</text>
</comment>
<proteinExistence type="predicted"/>
<evidence type="ECO:0000313" key="1">
    <source>
        <dbReference type="EMBL" id="KJD44000.1"/>
    </source>
</evidence>
<gene>
    <name evidence="1" type="ORF">QD47_19535</name>
</gene>
<reference evidence="1 2" key="1">
    <citation type="submission" date="2014-11" db="EMBL/GenBank/DDBJ databases">
        <title>Draft Genome Sequences of Paenibacillus polymyxa NRRL B-30509 and Paenibacillus terrae NRRL B-30644, Strains from a Poultry Environment that Produce Tridecaptin A and Paenicidins.</title>
        <authorList>
            <person name="van Belkum M.J."/>
            <person name="Lohans C.T."/>
            <person name="Vederas J.C."/>
        </authorList>
    </citation>
    <scope>NUCLEOTIDE SEQUENCE [LARGE SCALE GENOMIC DNA]</scope>
    <source>
        <strain evidence="1 2">NRRL B-30644</strain>
    </source>
</reference>
<dbReference type="AlphaFoldDB" id="A0A0D7WXV2"/>
<dbReference type="Proteomes" id="UP000032534">
    <property type="component" value="Unassembled WGS sequence"/>
</dbReference>